<sequence length="596" mass="65339">MEQSETLFDVGTDVGRSLPPVYPHRAAHGTAGTLRQWQQEALDLYIQRRPKDFLAVATPGAGKTTFALRVAKLLVESGEVNRIYVVAPTEHLKRQWADAAGRVGLALDPNFKNSDGRHGRQYIGVVVTYSQVANKPALHRNKTEAGRTLVIFDEIHHAGDALSWGDGVREAFDPAVRRLALTGTPFRSDTSPIPFVDYVEDGDGVRRSKADYAYTYGPALKDRVVRPVVFMAYSGNMRWRTSTGEEMEAQLGAAATKDITNHAWRTALNPEGEWIPSVLRAAHQRLLKVRDKIDDAGGLVIATDHETARAYAAQLDALTGQKTTVVLSDDKGASNQIEAFSEDPSKLWMVAVRMVSEGVDVPRLCVGVYATSTSTPLFFAQAVGRFVRLRKKAEVASVFLPSVPVLTTLANEMEQERDHALEVPRTAAEDSEEGLDDELLDAANREERGSDQLERGEFAALHSNASFDKVLFDGAEFGLGGAMGSEEELDFLGIPGLLEPEQVSTLLRQHQADQLRRKPTTATAPAEPVVDHRQLKTLRATLNKSVSAYAAKTGMHQGSIHTKLRDACGGPAVGQATQAQLEERLKKIQMWFVGRK</sequence>
<comment type="caution">
    <text evidence="3">The sequence shown here is derived from an EMBL/GenBank/DDBJ whole genome shotgun (WGS) entry which is preliminary data.</text>
</comment>
<dbReference type="RefSeq" id="WP_058888964.1">
    <property type="nucleotide sequence ID" value="NZ_LQBM01000004.1"/>
</dbReference>
<dbReference type="InterPro" id="IPR003593">
    <property type="entry name" value="AAA+_ATPase"/>
</dbReference>
<dbReference type="GO" id="GO:0005829">
    <property type="term" value="C:cytosol"/>
    <property type="evidence" value="ECO:0007669"/>
    <property type="project" value="TreeGrafter"/>
</dbReference>
<evidence type="ECO:0000313" key="4">
    <source>
        <dbReference type="Proteomes" id="UP000054023"/>
    </source>
</evidence>
<dbReference type="OrthoDB" id="5165890at2"/>
<dbReference type="EMBL" id="LQBM01000004">
    <property type="protein sequence ID" value="KUG57729.1"/>
    <property type="molecule type" value="Genomic_DNA"/>
</dbReference>
<dbReference type="PANTHER" id="PTHR47396">
    <property type="entry name" value="TYPE I RESTRICTION ENZYME ECOKI R PROTEIN"/>
    <property type="match status" value="1"/>
</dbReference>
<dbReference type="InterPro" id="IPR050742">
    <property type="entry name" value="Helicase_Restrict-Modif_Enz"/>
</dbReference>
<dbReference type="PANTHER" id="PTHR47396:SF2">
    <property type="entry name" value="HELICASE ATP-BINDING DOMAIN-CONTAINING PROTEIN"/>
    <property type="match status" value="1"/>
</dbReference>
<protein>
    <recommendedName>
        <fullName evidence="2">Helicase ATP-binding domain-containing protein</fullName>
    </recommendedName>
</protein>
<feature type="region of interest" description="Disordered" evidence="1">
    <location>
        <begin position="416"/>
        <end position="435"/>
    </location>
</feature>
<dbReference type="InterPro" id="IPR014001">
    <property type="entry name" value="Helicase_ATP-bd"/>
</dbReference>
<dbReference type="Pfam" id="PF04851">
    <property type="entry name" value="ResIII"/>
    <property type="match status" value="1"/>
</dbReference>
<dbReference type="Proteomes" id="UP000054023">
    <property type="component" value="Unassembled WGS sequence"/>
</dbReference>
<organism evidence="3 4">
    <name type="scientific">Nesterenkonia jeotgali</name>
    <dbReference type="NCBI Taxonomy" id="317018"/>
    <lineage>
        <taxon>Bacteria</taxon>
        <taxon>Bacillati</taxon>
        <taxon>Actinomycetota</taxon>
        <taxon>Actinomycetes</taxon>
        <taxon>Micrococcales</taxon>
        <taxon>Micrococcaceae</taxon>
        <taxon>Nesterenkonia</taxon>
    </lineage>
</organism>
<dbReference type="AlphaFoldDB" id="A0A0W8ICP4"/>
<dbReference type="InterPro" id="IPR027417">
    <property type="entry name" value="P-loop_NTPase"/>
</dbReference>
<dbReference type="SMART" id="SM00487">
    <property type="entry name" value="DEXDc"/>
    <property type="match status" value="1"/>
</dbReference>
<keyword evidence="4" id="KW-1185">Reference proteome</keyword>
<feature type="domain" description="Helicase ATP-binding" evidence="2">
    <location>
        <begin position="44"/>
        <end position="203"/>
    </location>
</feature>
<name>A0A0W8ICP4_9MICC</name>
<dbReference type="GO" id="GO:0016787">
    <property type="term" value="F:hydrolase activity"/>
    <property type="evidence" value="ECO:0007669"/>
    <property type="project" value="InterPro"/>
</dbReference>
<accession>A0A0W8ICP4</accession>
<proteinExistence type="predicted"/>
<dbReference type="GO" id="GO:0003677">
    <property type="term" value="F:DNA binding"/>
    <property type="evidence" value="ECO:0007669"/>
    <property type="project" value="InterPro"/>
</dbReference>
<dbReference type="InterPro" id="IPR006935">
    <property type="entry name" value="Helicase/UvrB_N"/>
</dbReference>
<reference evidence="4" key="1">
    <citation type="submission" date="2015-12" db="EMBL/GenBank/DDBJ databases">
        <authorList>
            <person name="Nair G.R."/>
            <person name="Kaur G."/>
            <person name="Mayilraj S."/>
        </authorList>
    </citation>
    <scope>NUCLEOTIDE SEQUENCE [LARGE SCALE GENOMIC DNA]</scope>
    <source>
        <strain evidence="4">CD08_7</strain>
    </source>
</reference>
<dbReference type="SMART" id="SM00382">
    <property type="entry name" value="AAA"/>
    <property type="match status" value="1"/>
</dbReference>
<evidence type="ECO:0000259" key="2">
    <source>
        <dbReference type="PROSITE" id="PS51192"/>
    </source>
</evidence>
<dbReference type="GO" id="GO:0005524">
    <property type="term" value="F:ATP binding"/>
    <property type="evidence" value="ECO:0007669"/>
    <property type="project" value="InterPro"/>
</dbReference>
<evidence type="ECO:0000256" key="1">
    <source>
        <dbReference type="SAM" id="MobiDB-lite"/>
    </source>
</evidence>
<dbReference type="Gene3D" id="3.40.50.300">
    <property type="entry name" value="P-loop containing nucleotide triphosphate hydrolases"/>
    <property type="match status" value="2"/>
</dbReference>
<gene>
    <name evidence="3" type="ORF">AVL63_04165</name>
</gene>
<dbReference type="PROSITE" id="PS51192">
    <property type="entry name" value="HELICASE_ATP_BIND_1"/>
    <property type="match status" value="1"/>
</dbReference>
<dbReference type="STRING" id="317018.AVL63_04165"/>
<evidence type="ECO:0000313" key="3">
    <source>
        <dbReference type="EMBL" id="KUG57729.1"/>
    </source>
</evidence>
<dbReference type="SUPFAM" id="SSF52540">
    <property type="entry name" value="P-loop containing nucleoside triphosphate hydrolases"/>
    <property type="match status" value="2"/>
</dbReference>